<comment type="caution">
    <text evidence="1">The sequence shown here is derived from an EMBL/GenBank/DDBJ whole genome shotgun (WGS) entry which is preliminary data.</text>
</comment>
<evidence type="ECO:0000313" key="2">
    <source>
        <dbReference type="Proteomes" id="UP000237819"/>
    </source>
</evidence>
<protein>
    <recommendedName>
        <fullName evidence="3">Thioredoxin domain-containing protein</fullName>
    </recommendedName>
</protein>
<dbReference type="RefSeq" id="WP_105335995.1">
    <property type="nucleotide sequence ID" value="NZ_PUHZ01000014.1"/>
</dbReference>
<dbReference type="PROSITE" id="PS51257">
    <property type="entry name" value="PROKAR_LIPOPROTEIN"/>
    <property type="match status" value="1"/>
</dbReference>
<gene>
    <name evidence="1" type="ORF">C5Y93_13735</name>
</gene>
<sequence>MRTASFLFAMSLGITLTFGCSKAPSTDQPAVGSSPNMRMTHLVSLQLGEQPGAFQVEDVTGPAAGESLCYRCKYGSRPTVVIFAREVNPSVANLVQQIDQKVSENEEKKLAAFMVALNEDPEEIKPQLIDVQTSHHIRHIPLTVFNDLHGPAGYGLSPEATVQVMMWNREGIRVNEILDGEISDDQIAKVVHQTESILK</sequence>
<dbReference type="Proteomes" id="UP000237819">
    <property type="component" value="Unassembled WGS sequence"/>
</dbReference>
<evidence type="ECO:0000313" key="1">
    <source>
        <dbReference type="EMBL" id="PQO45504.1"/>
    </source>
</evidence>
<dbReference type="OrthoDB" id="265402at2"/>
<dbReference type="EMBL" id="PUHZ01000014">
    <property type="protein sequence ID" value="PQO45504.1"/>
    <property type="molecule type" value="Genomic_DNA"/>
</dbReference>
<organism evidence="1 2">
    <name type="scientific">Blastopirellula marina</name>
    <dbReference type="NCBI Taxonomy" id="124"/>
    <lineage>
        <taxon>Bacteria</taxon>
        <taxon>Pseudomonadati</taxon>
        <taxon>Planctomycetota</taxon>
        <taxon>Planctomycetia</taxon>
        <taxon>Pirellulales</taxon>
        <taxon>Pirellulaceae</taxon>
        <taxon>Blastopirellula</taxon>
    </lineage>
</organism>
<name>A0A2S8GN99_9BACT</name>
<proteinExistence type="predicted"/>
<dbReference type="AlphaFoldDB" id="A0A2S8GN99"/>
<evidence type="ECO:0008006" key="3">
    <source>
        <dbReference type="Google" id="ProtNLM"/>
    </source>
</evidence>
<reference evidence="1 2" key="1">
    <citation type="submission" date="2018-02" db="EMBL/GenBank/DDBJ databases">
        <title>Comparative genomes isolates from brazilian mangrove.</title>
        <authorList>
            <person name="Araujo J.E."/>
            <person name="Taketani R.G."/>
            <person name="Silva M.C.P."/>
            <person name="Loureco M.V."/>
            <person name="Andreote F.D."/>
        </authorList>
    </citation>
    <scope>NUCLEOTIDE SEQUENCE [LARGE SCALE GENOMIC DNA]</scope>
    <source>
        <strain evidence="1 2">Nap-Phe MGV</strain>
    </source>
</reference>
<accession>A0A2S8GN99</accession>